<name>A0ABP7VCV2_9BACI</name>
<comment type="subcellular location">
    <subcellularLocation>
        <location evidence="2">Membrane</location>
        <topology evidence="2">Multi-pass membrane protein</topology>
    </subcellularLocation>
</comment>
<organism evidence="14 15">
    <name type="scientific">Amphibacillus indicireducens</name>
    <dbReference type="NCBI Taxonomy" id="1076330"/>
    <lineage>
        <taxon>Bacteria</taxon>
        <taxon>Bacillati</taxon>
        <taxon>Bacillota</taxon>
        <taxon>Bacilli</taxon>
        <taxon>Bacillales</taxon>
        <taxon>Bacillaceae</taxon>
        <taxon>Amphibacillus</taxon>
    </lineage>
</organism>
<sequence length="285" mass="34551">MMGWNKQRFIYLHPTFWFILVLSMMTGMFYHILIVFIIVSWHEFGHYLMARYFDWDVRRITLWVFGGVMETEEHLNKPLEQQLLVTIAGPAQHLLILLLLLFLQQKNFLLPEYLDFAFRYNLLIVAFNLLPIWPLDGGKFLNIALNKLSPFKQAYQSTLLFSFVSIFLFLFFMIQWKQALLNGFVLLTFLFWENRLEWKRRIYVYQRFLLARMNRQSDKRRMKPLTFLSQTELKAVFERFYFNRFHPILVRDKQTITSETDCLDYYFNQGQYQATLADLTKQTMK</sequence>
<keyword evidence="8" id="KW-0862">Zinc</keyword>
<evidence type="ECO:0000259" key="13">
    <source>
        <dbReference type="Pfam" id="PF02163"/>
    </source>
</evidence>
<dbReference type="Proteomes" id="UP001501734">
    <property type="component" value="Unassembled WGS sequence"/>
</dbReference>
<evidence type="ECO:0000256" key="6">
    <source>
        <dbReference type="ARBA" id="ARBA00022723"/>
    </source>
</evidence>
<evidence type="ECO:0000256" key="4">
    <source>
        <dbReference type="ARBA" id="ARBA00022670"/>
    </source>
</evidence>
<feature type="transmembrane region" description="Helical" evidence="12">
    <location>
        <begin position="116"/>
        <end position="133"/>
    </location>
</feature>
<feature type="transmembrane region" description="Helical" evidence="12">
    <location>
        <begin position="83"/>
        <end position="104"/>
    </location>
</feature>
<dbReference type="InterPro" id="IPR008915">
    <property type="entry name" value="Peptidase_M50"/>
</dbReference>
<evidence type="ECO:0000256" key="10">
    <source>
        <dbReference type="ARBA" id="ARBA00023049"/>
    </source>
</evidence>
<dbReference type="PANTHER" id="PTHR39188">
    <property type="entry name" value="MEMBRANE-ASSOCIATED ZINC METALLOPROTEASE M50B"/>
    <property type="match status" value="1"/>
</dbReference>
<keyword evidence="6" id="KW-0479">Metal-binding</keyword>
<evidence type="ECO:0000256" key="3">
    <source>
        <dbReference type="ARBA" id="ARBA00007931"/>
    </source>
</evidence>
<evidence type="ECO:0000256" key="2">
    <source>
        <dbReference type="ARBA" id="ARBA00004141"/>
    </source>
</evidence>
<keyword evidence="15" id="KW-1185">Reference proteome</keyword>
<feature type="domain" description="Peptidase M50" evidence="13">
    <location>
        <begin position="112"/>
        <end position="167"/>
    </location>
</feature>
<protein>
    <submittedName>
        <fullName evidence="14">Stage IV sporulation intramembrane metalloprotease SpoIVFB</fullName>
    </submittedName>
</protein>
<dbReference type="GO" id="GO:0008237">
    <property type="term" value="F:metallopeptidase activity"/>
    <property type="evidence" value="ECO:0007669"/>
    <property type="project" value="UniProtKB-KW"/>
</dbReference>
<keyword evidence="10 14" id="KW-0482">Metalloprotease</keyword>
<dbReference type="EMBL" id="BAABDL010000048">
    <property type="protein sequence ID" value="GAA4064558.1"/>
    <property type="molecule type" value="Genomic_DNA"/>
</dbReference>
<reference evidence="15" key="1">
    <citation type="journal article" date="2019" name="Int. J. Syst. Evol. Microbiol.">
        <title>The Global Catalogue of Microorganisms (GCM) 10K type strain sequencing project: providing services to taxonomists for standard genome sequencing and annotation.</title>
        <authorList>
            <consortium name="The Broad Institute Genomics Platform"/>
            <consortium name="The Broad Institute Genome Sequencing Center for Infectious Disease"/>
            <person name="Wu L."/>
            <person name="Ma J."/>
        </authorList>
    </citation>
    <scope>NUCLEOTIDE SEQUENCE [LARGE SCALE GENOMIC DNA]</scope>
    <source>
        <strain evidence="15">JCM 17250</strain>
    </source>
</reference>
<keyword evidence="7" id="KW-0378">Hydrolase</keyword>
<feature type="domain" description="Peptidase M50" evidence="13">
    <location>
        <begin position="31"/>
        <end position="104"/>
    </location>
</feature>
<feature type="transmembrane region" description="Helical" evidence="12">
    <location>
        <begin position="16"/>
        <end position="41"/>
    </location>
</feature>
<evidence type="ECO:0000256" key="12">
    <source>
        <dbReference type="SAM" id="Phobius"/>
    </source>
</evidence>
<dbReference type="PANTHER" id="PTHR39188:SF3">
    <property type="entry name" value="STAGE IV SPORULATION PROTEIN FB"/>
    <property type="match status" value="1"/>
</dbReference>
<keyword evidence="5 12" id="KW-0812">Transmembrane</keyword>
<proteinExistence type="inferred from homology"/>
<evidence type="ECO:0000256" key="11">
    <source>
        <dbReference type="ARBA" id="ARBA00023136"/>
    </source>
</evidence>
<evidence type="ECO:0000313" key="14">
    <source>
        <dbReference type="EMBL" id="GAA4064558.1"/>
    </source>
</evidence>
<evidence type="ECO:0000256" key="5">
    <source>
        <dbReference type="ARBA" id="ARBA00022692"/>
    </source>
</evidence>
<evidence type="ECO:0000256" key="8">
    <source>
        <dbReference type="ARBA" id="ARBA00022833"/>
    </source>
</evidence>
<dbReference type="Pfam" id="PF02163">
    <property type="entry name" value="Peptidase_M50"/>
    <property type="match status" value="2"/>
</dbReference>
<keyword evidence="4" id="KW-0645">Protease</keyword>
<accession>A0ABP7VCV2</accession>
<keyword evidence="9 12" id="KW-1133">Transmembrane helix</keyword>
<evidence type="ECO:0000256" key="7">
    <source>
        <dbReference type="ARBA" id="ARBA00022801"/>
    </source>
</evidence>
<gene>
    <name evidence="14" type="primary">spoIVFB</name>
    <name evidence="14" type="ORF">GCM10022410_08880</name>
</gene>
<evidence type="ECO:0000313" key="15">
    <source>
        <dbReference type="Proteomes" id="UP001501734"/>
    </source>
</evidence>
<keyword evidence="11 12" id="KW-0472">Membrane</keyword>
<evidence type="ECO:0000256" key="1">
    <source>
        <dbReference type="ARBA" id="ARBA00001947"/>
    </source>
</evidence>
<evidence type="ECO:0000256" key="9">
    <source>
        <dbReference type="ARBA" id="ARBA00022989"/>
    </source>
</evidence>
<feature type="transmembrane region" description="Helical" evidence="12">
    <location>
        <begin position="154"/>
        <end position="174"/>
    </location>
</feature>
<comment type="cofactor">
    <cofactor evidence="1">
        <name>Zn(2+)</name>
        <dbReference type="ChEBI" id="CHEBI:29105"/>
    </cofactor>
</comment>
<comment type="similarity">
    <text evidence="3">Belongs to the peptidase M50B family.</text>
</comment>
<comment type="caution">
    <text evidence="14">The sequence shown here is derived from an EMBL/GenBank/DDBJ whole genome shotgun (WGS) entry which is preliminary data.</text>
</comment>